<sequence>MTLTANELTLSRTAAEHLTPETLAEARRLLGTRLAQTRRAVGVTQARLAVGVRWSRSTVANVETARHLASQEFWAACDAALGAGGLLVDGWARTQALARRLRAQMTVDLLRRRQAQTPPACVCRDLRWLLGGLGWPL</sequence>
<dbReference type="EMBL" id="JBHSQS010000014">
    <property type="protein sequence ID" value="MFC5926078.1"/>
    <property type="molecule type" value="Genomic_DNA"/>
</dbReference>
<dbReference type="Proteomes" id="UP001596226">
    <property type="component" value="Unassembled WGS sequence"/>
</dbReference>
<evidence type="ECO:0000313" key="2">
    <source>
        <dbReference type="EMBL" id="MFC5926078.1"/>
    </source>
</evidence>
<reference evidence="3" key="1">
    <citation type="journal article" date="2019" name="Int. J. Syst. Evol. Microbiol.">
        <title>The Global Catalogue of Microorganisms (GCM) 10K type strain sequencing project: providing services to taxonomists for standard genome sequencing and annotation.</title>
        <authorList>
            <consortium name="The Broad Institute Genomics Platform"/>
            <consortium name="The Broad Institute Genome Sequencing Center for Infectious Disease"/>
            <person name="Wu L."/>
            <person name="Ma J."/>
        </authorList>
    </citation>
    <scope>NUCLEOTIDE SEQUENCE [LARGE SCALE GENOMIC DNA]</scope>
    <source>
        <strain evidence="3">CGMCC 4.7144</strain>
    </source>
</reference>
<evidence type="ECO:0000259" key="1">
    <source>
        <dbReference type="SMART" id="SM00530"/>
    </source>
</evidence>
<dbReference type="SMART" id="SM00530">
    <property type="entry name" value="HTH_XRE"/>
    <property type="match status" value="1"/>
</dbReference>
<dbReference type="CDD" id="cd00093">
    <property type="entry name" value="HTH_XRE"/>
    <property type="match status" value="1"/>
</dbReference>
<dbReference type="InterPro" id="IPR010982">
    <property type="entry name" value="Lambda_DNA-bd_dom_sf"/>
</dbReference>
<dbReference type="InterPro" id="IPR001387">
    <property type="entry name" value="Cro/C1-type_HTH"/>
</dbReference>
<organism evidence="2 3">
    <name type="scientific">Micromonospora vulcania</name>
    <dbReference type="NCBI Taxonomy" id="1441873"/>
    <lineage>
        <taxon>Bacteria</taxon>
        <taxon>Bacillati</taxon>
        <taxon>Actinomycetota</taxon>
        <taxon>Actinomycetes</taxon>
        <taxon>Micromonosporales</taxon>
        <taxon>Micromonosporaceae</taxon>
        <taxon>Micromonospora</taxon>
    </lineage>
</organism>
<keyword evidence="3" id="KW-1185">Reference proteome</keyword>
<accession>A0ABW1HA16</accession>
<dbReference type="SUPFAM" id="SSF47413">
    <property type="entry name" value="lambda repressor-like DNA-binding domains"/>
    <property type="match status" value="1"/>
</dbReference>
<proteinExistence type="predicted"/>
<feature type="domain" description="HTH cro/C1-type" evidence="1">
    <location>
        <begin position="33"/>
        <end position="88"/>
    </location>
</feature>
<protein>
    <submittedName>
        <fullName evidence="2">Helix-turn-helix domain-containing protein</fullName>
    </submittedName>
</protein>
<dbReference type="Gene3D" id="1.10.260.40">
    <property type="entry name" value="lambda repressor-like DNA-binding domains"/>
    <property type="match status" value="1"/>
</dbReference>
<evidence type="ECO:0000313" key="3">
    <source>
        <dbReference type="Proteomes" id="UP001596226"/>
    </source>
</evidence>
<gene>
    <name evidence="2" type="ORF">ACFQGL_22345</name>
</gene>
<dbReference type="Pfam" id="PF13560">
    <property type="entry name" value="HTH_31"/>
    <property type="match status" value="1"/>
</dbReference>
<name>A0ABW1HA16_9ACTN</name>
<dbReference type="RefSeq" id="WP_377514242.1">
    <property type="nucleotide sequence ID" value="NZ_JBHSQS010000014.1"/>
</dbReference>
<comment type="caution">
    <text evidence="2">The sequence shown here is derived from an EMBL/GenBank/DDBJ whole genome shotgun (WGS) entry which is preliminary data.</text>
</comment>